<evidence type="ECO:0000313" key="3">
    <source>
        <dbReference type="Proteomes" id="UP001430953"/>
    </source>
</evidence>
<feature type="compositionally biased region" description="Basic residues" evidence="1">
    <location>
        <begin position="102"/>
        <end position="111"/>
    </location>
</feature>
<dbReference type="AlphaFoldDB" id="A0AAW2GV84"/>
<accession>A0AAW2GV84</accession>
<proteinExistence type="predicted"/>
<organism evidence="2 3">
    <name type="scientific">Cardiocondyla obscurior</name>
    <dbReference type="NCBI Taxonomy" id="286306"/>
    <lineage>
        <taxon>Eukaryota</taxon>
        <taxon>Metazoa</taxon>
        <taxon>Ecdysozoa</taxon>
        <taxon>Arthropoda</taxon>
        <taxon>Hexapoda</taxon>
        <taxon>Insecta</taxon>
        <taxon>Pterygota</taxon>
        <taxon>Neoptera</taxon>
        <taxon>Endopterygota</taxon>
        <taxon>Hymenoptera</taxon>
        <taxon>Apocrita</taxon>
        <taxon>Aculeata</taxon>
        <taxon>Formicoidea</taxon>
        <taxon>Formicidae</taxon>
        <taxon>Myrmicinae</taxon>
        <taxon>Cardiocondyla</taxon>
    </lineage>
</organism>
<keyword evidence="3" id="KW-1185">Reference proteome</keyword>
<reference evidence="2 3" key="1">
    <citation type="submission" date="2023-03" db="EMBL/GenBank/DDBJ databases">
        <title>High recombination rates correlate with genetic variation in Cardiocondyla obscurior ants.</title>
        <authorList>
            <person name="Errbii M."/>
        </authorList>
    </citation>
    <scope>NUCLEOTIDE SEQUENCE [LARGE SCALE GENOMIC DNA]</scope>
    <source>
        <strain evidence="2">Alpha-2009</strain>
        <tissue evidence="2">Whole body</tissue>
    </source>
</reference>
<protein>
    <submittedName>
        <fullName evidence="2">Uncharacterized protein</fullName>
    </submittedName>
</protein>
<feature type="compositionally biased region" description="Basic residues" evidence="1">
    <location>
        <begin position="39"/>
        <end position="55"/>
    </location>
</feature>
<sequence length="150" mass="16885">MSNALRSKEIRLRARHVGRNSVHKATIGEPSAERDSATKKTRARKIAGGFRGKHTGRTGLRFTLKRFTSAGSIIVPSSGTSRLPLFAVKDKNASSRRECFPRRRKKKKKKKTGFEKYFAWTKGKQPEGGFGRPGPAWPEGRRHSPVDRTR</sequence>
<feature type="compositionally biased region" description="Basic and acidic residues" evidence="1">
    <location>
        <begin position="139"/>
        <end position="150"/>
    </location>
</feature>
<gene>
    <name evidence="2" type="ORF">PUN28_002627</name>
</gene>
<dbReference type="EMBL" id="JADYXP020000002">
    <property type="protein sequence ID" value="KAL0131192.1"/>
    <property type="molecule type" value="Genomic_DNA"/>
</dbReference>
<evidence type="ECO:0000313" key="2">
    <source>
        <dbReference type="EMBL" id="KAL0131192.1"/>
    </source>
</evidence>
<dbReference type="Proteomes" id="UP001430953">
    <property type="component" value="Unassembled WGS sequence"/>
</dbReference>
<feature type="region of interest" description="Disordered" evidence="1">
    <location>
        <begin position="19"/>
        <end position="55"/>
    </location>
</feature>
<feature type="compositionally biased region" description="Basic and acidic residues" evidence="1">
    <location>
        <begin position="91"/>
        <end position="101"/>
    </location>
</feature>
<name>A0AAW2GV84_9HYME</name>
<comment type="caution">
    <text evidence="2">The sequence shown here is derived from an EMBL/GenBank/DDBJ whole genome shotgun (WGS) entry which is preliminary data.</text>
</comment>
<evidence type="ECO:0000256" key="1">
    <source>
        <dbReference type="SAM" id="MobiDB-lite"/>
    </source>
</evidence>
<feature type="region of interest" description="Disordered" evidence="1">
    <location>
        <begin position="91"/>
        <end position="150"/>
    </location>
</feature>